<proteinExistence type="predicted"/>
<sequence>MRAKPHRTRRCSAPCTRGNTCTGHGWAEGDGASVKVTIKRTGVSPTCMSMQWAESLYRPARLDEFEARHAE</sequence>
<name>A0ABP6E5L4_9ACTN</name>
<dbReference type="EMBL" id="BAAASJ010000115">
    <property type="protein sequence ID" value="GAA2657546.1"/>
    <property type="molecule type" value="Genomic_DNA"/>
</dbReference>
<comment type="caution">
    <text evidence="1">The sequence shown here is derived from an EMBL/GenBank/DDBJ whole genome shotgun (WGS) entry which is preliminary data.</text>
</comment>
<keyword evidence="2" id="KW-1185">Reference proteome</keyword>
<accession>A0ABP6E5L4</accession>
<organism evidence="1 2">
    <name type="scientific">Streptomyces vastus</name>
    <dbReference type="NCBI Taxonomy" id="285451"/>
    <lineage>
        <taxon>Bacteria</taxon>
        <taxon>Bacillati</taxon>
        <taxon>Actinomycetota</taxon>
        <taxon>Actinomycetes</taxon>
        <taxon>Kitasatosporales</taxon>
        <taxon>Streptomycetaceae</taxon>
        <taxon>Streptomyces</taxon>
    </lineage>
</organism>
<gene>
    <name evidence="1" type="ORF">GCM10010307_72310</name>
</gene>
<dbReference type="Proteomes" id="UP001500151">
    <property type="component" value="Unassembled WGS sequence"/>
</dbReference>
<protein>
    <submittedName>
        <fullName evidence="1">Uncharacterized protein</fullName>
    </submittedName>
</protein>
<evidence type="ECO:0000313" key="2">
    <source>
        <dbReference type="Proteomes" id="UP001500151"/>
    </source>
</evidence>
<evidence type="ECO:0000313" key="1">
    <source>
        <dbReference type="EMBL" id="GAA2657546.1"/>
    </source>
</evidence>
<reference evidence="2" key="1">
    <citation type="journal article" date="2019" name="Int. J. Syst. Evol. Microbiol.">
        <title>The Global Catalogue of Microorganisms (GCM) 10K type strain sequencing project: providing services to taxonomists for standard genome sequencing and annotation.</title>
        <authorList>
            <consortium name="The Broad Institute Genomics Platform"/>
            <consortium name="The Broad Institute Genome Sequencing Center for Infectious Disease"/>
            <person name="Wu L."/>
            <person name="Ma J."/>
        </authorList>
    </citation>
    <scope>NUCLEOTIDE SEQUENCE [LARGE SCALE GENOMIC DNA]</scope>
    <source>
        <strain evidence="2">JCM 4524</strain>
    </source>
</reference>